<dbReference type="Proteomes" id="UP000786811">
    <property type="component" value="Unassembled WGS sequence"/>
</dbReference>
<accession>A0A8J2HR98</accession>
<sequence length="254" mass="28481">MATDVEESDTEDHERPAPPKRQCVNFLSEDDEQSAHQPVQDSSSTEDSELLTREKFQRYHQYQIDKHCYMGSVDNTINRVMETYILTPLTERIQLRLSTGESEMEDHAVMMAIRNHGLVHSSVNNFSSHSNTNSSNAYWYSDDEYNSSLSPINCMSNITTTVAGAAAVVEQLSSESSDSNSASATSSTKIIQPRTFQSFDDKIIKHNNIRSNNNVNWSADKNDDGDQQSQDILERAVSEAIKIKGLSVLSVDYV</sequence>
<dbReference type="OrthoDB" id="6162705at2759"/>
<dbReference type="EMBL" id="CAJNRD030001124">
    <property type="protein sequence ID" value="CAG5108822.1"/>
    <property type="molecule type" value="Genomic_DNA"/>
</dbReference>
<evidence type="ECO:0000313" key="2">
    <source>
        <dbReference type="EMBL" id="CAG5108822.1"/>
    </source>
</evidence>
<keyword evidence="3" id="KW-1185">Reference proteome</keyword>
<organism evidence="2 3">
    <name type="scientific">Cotesia congregata</name>
    <name type="common">Parasitoid wasp</name>
    <name type="synonym">Apanteles congregatus</name>
    <dbReference type="NCBI Taxonomy" id="51543"/>
    <lineage>
        <taxon>Eukaryota</taxon>
        <taxon>Metazoa</taxon>
        <taxon>Ecdysozoa</taxon>
        <taxon>Arthropoda</taxon>
        <taxon>Hexapoda</taxon>
        <taxon>Insecta</taxon>
        <taxon>Pterygota</taxon>
        <taxon>Neoptera</taxon>
        <taxon>Endopterygota</taxon>
        <taxon>Hymenoptera</taxon>
        <taxon>Apocrita</taxon>
        <taxon>Ichneumonoidea</taxon>
        <taxon>Braconidae</taxon>
        <taxon>Microgastrinae</taxon>
        <taxon>Cotesia</taxon>
    </lineage>
</organism>
<comment type="caution">
    <text evidence="2">The sequence shown here is derived from an EMBL/GenBank/DDBJ whole genome shotgun (WGS) entry which is preliminary data.</text>
</comment>
<evidence type="ECO:0000256" key="1">
    <source>
        <dbReference type="SAM" id="MobiDB-lite"/>
    </source>
</evidence>
<reference evidence="2" key="1">
    <citation type="submission" date="2021-04" db="EMBL/GenBank/DDBJ databases">
        <authorList>
            <person name="Chebbi M.A.C M."/>
        </authorList>
    </citation>
    <scope>NUCLEOTIDE SEQUENCE</scope>
</reference>
<dbReference type="AlphaFoldDB" id="A0A8J2HR98"/>
<name>A0A8J2HR98_COTCN</name>
<gene>
    <name evidence="2" type="ORF">HICCMSTLAB_LOCUS13458</name>
</gene>
<proteinExistence type="predicted"/>
<protein>
    <submittedName>
        <fullName evidence="2">Uncharacterized protein</fullName>
    </submittedName>
</protein>
<feature type="compositionally biased region" description="Acidic residues" evidence="1">
    <location>
        <begin position="1"/>
        <end position="11"/>
    </location>
</feature>
<evidence type="ECO:0000313" key="3">
    <source>
        <dbReference type="Proteomes" id="UP000786811"/>
    </source>
</evidence>
<feature type="region of interest" description="Disordered" evidence="1">
    <location>
        <begin position="1"/>
        <end position="49"/>
    </location>
</feature>